<protein>
    <submittedName>
        <fullName evidence="9">Uncharacterized protein</fullName>
    </submittedName>
</protein>
<dbReference type="AlphaFoldDB" id="A0A8K1FJE6"/>
<keyword evidence="8" id="KW-0732">Signal</keyword>
<dbReference type="SUPFAM" id="SSF48537">
    <property type="entry name" value="Phospholipase C/P1 nuclease"/>
    <property type="match status" value="1"/>
</dbReference>
<dbReference type="GO" id="GO:0004519">
    <property type="term" value="F:endonuclease activity"/>
    <property type="evidence" value="ECO:0007669"/>
    <property type="project" value="UniProtKB-KW"/>
</dbReference>
<dbReference type="GO" id="GO:0016788">
    <property type="term" value="F:hydrolase activity, acting on ester bonds"/>
    <property type="evidence" value="ECO:0007669"/>
    <property type="project" value="InterPro"/>
</dbReference>
<keyword evidence="4" id="KW-0255">Endonuclease</keyword>
<evidence type="ECO:0000256" key="6">
    <source>
        <dbReference type="ARBA" id="ARBA00023157"/>
    </source>
</evidence>
<evidence type="ECO:0000256" key="4">
    <source>
        <dbReference type="ARBA" id="ARBA00022759"/>
    </source>
</evidence>
<evidence type="ECO:0000256" key="8">
    <source>
        <dbReference type="SAM" id="SignalP"/>
    </source>
</evidence>
<dbReference type="GO" id="GO:0006308">
    <property type="term" value="P:DNA catabolic process"/>
    <property type="evidence" value="ECO:0007669"/>
    <property type="project" value="InterPro"/>
</dbReference>
<reference evidence="9" key="1">
    <citation type="submission" date="2019-03" db="EMBL/GenBank/DDBJ databases">
        <title>Long read genome sequence of the mycoparasitic Pythium oligandrum ATCC 38472 isolated from sugarbeet rhizosphere.</title>
        <authorList>
            <person name="Gaulin E."/>
        </authorList>
    </citation>
    <scope>NUCLEOTIDE SEQUENCE</scope>
    <source>
        <strain evidence="9">ATCC 38472_TT</strain>
    </source>
</reference>
<feature type="chain" id="PRO_5035429010" evidence="8">
    <location>
        <begin position="20"/>
        <end position="337"/>
    </location>
</feature>
<keyword evidence="2" id="KW-0540">Nuclease</keyword>
<dbReference type="EMBL" id="SPLM01000073">
    <property type="protein sequence ID" value="TMW63044.1"/>
    <property type="molecule type" value="Genomic_DNA"/>
</dbReference>
<evidence type="ECO:0000313" key="10">
    <source>
        <dbReference type="Proteomes" id="UP000794436"/>
    </source>
</evidence>
<dbReference type="Gene3D" id="1.10.575.10">
    <property type="entry name" value="P1 Nuclease"/>
    <property type="match status" value="1"/>
</dbReference>
<evidence type="ECO:0000256" key="2">
    <source>
        <dbReference type="ARBA" id="ARBA00022722"/>
    </source>
</evidence>
<name>A0A8K1FJE6_PYTOL</name>
<comment type="similarity">
    <text evidence="1">Belongs to the nuclease type I family.</text>
</comment>
<dbReference type="Pfam" id="PF02265">
    <property type="entry name" value="S1-P1_nuclease"/>
    <property type="match status" value="1"/>
</dbReference>
<dbReference type="OrthoDB" id="441446at2759"/>
<accession>A0A8K1FJE6</accession>
<proteinExistence type="inferred from homology"/>
<organism evidence="9 10">
    <name type="scientific">Pythium oligandrum</name>
    <name type="common">Mycoparasitic fungus</name>
    <dbReference type="NCBI Taxonomy" id="41045"/>
    <lineage>
        <taxon>Eukaryota</taxon>
        <taxon>Sar</taxon>
        <taxon>Stramenopiles</taxon>
        <taxon>Oomycota</taxon>
        <taxon>Peronosporomycetes</taxon>
        <taxon>Pythiales</taxon>
        <taxon>Pythiaceae</taxon>
        <taxon>Pythium</taxon>
    </lineage>
</organism>
<dbReference type="InterPro" id="IPR008947">
    <property type="entry name" value="PLipase_C/P1_nuclease_dom_sf"/>
</dbReference>
<feature type="signal peptide" evidence="8">
    <location>
        <begin position="1"/>
        <end position="19"/>
    </location>
</feature>
<keyword evidence="10" id="KW-1185">Reference proteome</keyword>
<dbReference type="GO" id="GO:0046872">
    <property type="term" value="F:metal ion binding"/>
    <property type="evidence" value="ECO:0007669"/>
    <property type="project" value="UniProtKB-KW"/>
</dbReference>
<dbReference type="Proteomes" id="UP000794436">
    <property type="component" value="Unassembled WGS sequence"/>
</dbReference>
<sequence length="337" mass="37296">MKIFAIAAAVLATATQTQAWWDNGHMLAGEIASQLMAPEDVATIEEVLSKWEDEFPNTNKIATTAIWPDQLKCKTVQPYCSSPLTPSFTSMDDWHYVDLPVNADGTKWGGMEPSTELFKYSLGGSAATILENSITTLKTTKSTWAVNLVLRNFVHVFSDLHQPLHAVAAISEKHPKGDQGGNYYTFPKGCAFTNLHAMWDSAAGVYSENNWASAEKYAPIYANLQKNATELISWLPIISDAVNLDSYKSLSWDDFVSQTSKNAVIKNIVLDSRSFATNVVYTGLDLTYQGNNIPCPQQSYIDWAAYIAQVRIATAGKRMSVFLTQFAKRIRELGLAK</sequence>
<dbReference type="CDD" id="cd11010">
    <property type="entry name" value="S1-P1_nuclease"/>
    <property type="match status" value="1"/>
</dbReference>
<comment type="caution">
    <text evidence="9">The sequence shown here is derived from an EMBL/GenBank/DDBJ whole genome shotgun (WGS) entry which is preliminary data.</text>
</comment>
<keyword evidence="5" id="KW-0378">Hydrolase</keyword>
<evidence type="ECO:0000256" key="1">
    <source>
        <dbReference type="ARBA" id="ARBA00009547"/>
    </source>
</evidence>
<evidence type="ECO:0000313" key="9">
    <source>
        <dbReference type="EMBL" id="TMW63044.1"/>
    </source>
</evidence>
<evidence type="ECO:0000256" key="7">
    <source>
        <dbReference type="ARBA" id="ARBA00023180"/>
    </source>
</evidence>
<keyword evidence="7" id="KW-0325">Glycoprotein</keyword>
<dbReference type="InterPro" id="IPR003154">
    <property type="entry name" value="S1/P1nuclease"/>
</dbReference>
<gene>
    <name evidence="9" type="ORF">Poli38472_005662</name>
</gene>
<evidence type="ECO:0000256" key="5">
    <source>
        <dbReference type="ARBA" id="ARBA00022801"/>
    </source>
</evidence>
<dbReference type="PANTHER" id="PTHR33146:SF10">
    <property type="entry name" value="STRAND-SPECIFIC NUCLEASE, PUTATIVE-RELATED"/>
    <property type="match status" value="1"/>
</dbReference>
<dbReference type="PANTHER" id="PTHR33146">
    <property type="entry name" value="ENDONUCLEASE 4"/>
    <property type="match status" value="1"/>
</dbReference>
<dbReference type="GO" id="GO:0003676">
    <property type="term" value="F:nucleic acid binding"/>
    <property type="evidence" value="ECO:0007669"/>
    <property type="project" value="InterPro"/>
</dbReference>
<evidence type="ECO:0000256" key="3">
    <source>
        <dbReference type="ARBA" id="ARBA00022723"/>
    </source>
</evidence>
<keyword evidence="6" id="KW-1015">Disulfide bond</keyword>
<keyword evidence="3" id="KW-0479">Metal-binding</keyword>